<gene>
    <name evidence="2" type="ORF">PRZ48_000256</name>
</gene>
<feature type="region of interest" description="Disordered" evidence="1">
    <location>
        <begin position="239"/>
        <end position="280"/>
    </location>
</feature>
<dbReference type="PANTHER" id="PTHR36124">
    <property type="match status" value="1"/>
</dbReference>
<organism evidence="2 3">
    <name type="scientific">Zasmidium cellare</name>
    <name type="common">Wine cellar mold</name>
    <name type="synonym">Racodium cellare</name>
    <dbReference type="NCBI Taxonomy" id="395010"/>
    <lineage>
        <taxon>Eukaryota</taxon>
        <taxon>Fungi</taxon>
        <taxon>Dikarya</taxon>
        <taxon>Ascomycota</taxon>
        <taxon>Pezizomycotina</taxon>
        <taxon>Dothideomycetes</taxon>
        <taxon>Dothideomycetidae</taxon>
        <taxon>Mycosphaerellales</taxon>
        <taxon>Mycosphaerellaceae</taxon>
        <taxon>Zasmidium</taxon>
    </lineage>
</organism>
<dbReference type="PANTHER" id="PTHR36124:SF1">
    <property type="entry name" value="ER-BOUND OXYGENASE MPAB_MPAB'_RUBBER OXYGENASE CATALYTIC DOMAIN-CONTAINING PROTEIN"/>
    <property type="match status" value="1"/>
</dbReference>
<dbReference type="EMBL" id="JAXOVC010000001">
    <property type="protein sequence ID" value="KAK4506524.1"/>
    <property type="molecule type" value="Genomic_DNA"/>
</dbReference>
<sequence length="280" mass="31745">MAVLTKQQNFETTMRWRDPANEVMAMAMLWQVLYPVPGFLKGFVAKVVASILDWDIVYYCRMDQLHPSPVLREVVFDVFRLCGLLIKEFGLPRLSPYQRSPDGPKEDGNVVFPHTPYDTMPFWQEASFWNLYGPRALFYRFVLGCPAPGDEFQANGVPFEKMGASHPHPATQSTIERKVRENAAMLEDAEFGYRPAVGFQVNRLIPPVDGEEYGSEQNRYPPGTQLTPNDVTRFTREYERRGGVEKSEDVVDKPEKGVGAQRKDSFLVGKDGEGAEVAIE</sequence>
<dbReference type="InterPro" id="IPR046366">
    <property type="entry name" value="MPAB"/>
</dbReference>
<reference evidence="2 3" key="1">
    <citation type="journal article" date="2023" name="G3 (Bethesda)">
        <title>A chromosome-level genome assembly of Zasmidium syzygii isolated from banana leaves.</title>
        <authorList>
            <person name="van Westerhoven A.C."/>
            <person name="Mehrabi R."/>
            <person name="Talebi R."/>
            <person name="Steentjes M.B.F."/>
            <person name="Corcolon B."/>
            <person name="Chong P.A."/>
            <person name="Kema G.H.J."/>
            <person name="Seidl M.F."/>
        </authorList>
    </citation>
    <scope>NUCLEOTIDE SEQUENCE [LARGE SCALE GENOMIC DNA]</scope>
    <source>
        <strain evidence="2 3">P124</strain>
    </source>
</reference>
<dbReference type="Proteomes" id="UP001305779">
    <property type="component" value="Unassembled WGS sequence"/>
</dbReference>
<evidence type="ECO:0000313" key="2">
    <source>
        <dbReference type="EMBL" id="KAK4506524.1"/>
    </source>
</evidence>
<feature type="compositionally biased region" description="Basic and acidic residues" evidence="1">
    <location>
        <begin position="239"/>
        <end position="273"/>
    </location>
</feature>
<comment type="caution">
    <text evidence="2">The sequence shown here is derived from an EMBL/GenBank/DDBJ whole genome shotgun (WGS) entry which is preliminary data.</text>
</comment>
<keyword evidence="3" id="KW-1185">Reference proteome</keyword>
<protein>
    <submittedName>
        <fullName evidence="2">Uncharacterized protein</fullName>
    </submittedName>
</protein>
<name>A0ABR0EXY6_ZASCE</name>
<evidence type="ECO:0000256" key="1">
    <source>
        <dbReference type="SAM" id="MobiDB-lite"/>
    </source>
</evidence>
<accession>A0ABR0EXY6</accession>
<evidence type="ECO:0000313" key="3">
    <source>
        <dbReference type="Proteomes" id="UP001305779"/>
    </source>
</evidence>
<proteinExistence type="predicted"/>